<dbReference type="InParanoid" id="A9A494"/>
<dbReference type="PANTHER" id="PTHR31377:SF0">
    <property type="entry name" value="AGMATINE DEIMINASE-RELATED"/>
    <property type="match status" value="1"/>
</dbReference>
<dbReference type="GO" id="GO:0009446">
    <property type="term" value="P:putrescine biosynthetic process"/>
    <property type="evidence" value="ECO:0007669"/>
    <property type="project" value="InterPro"/>
</dbReference>
<dbReference type="OrthoDB" id="39312at2157"/>
<keyword evidence="1" id="KW-0378">Hydrolase</keyword>
<name>A9A494_NITMS</name>
<dbReference type="AlphaFoldDB" id="A9A494"/>
<dbReference type="Gene3D" id="3.75.10.10">
    <property type="entry name" value="L-arginine/glycine Amidinotransferase, Chain A"/>
    <property type="match status" value="1"/>
</dbReference>
<gene>
    <name evidence="2" type="ordered locus">Nmar_0687</name>
</gene>
<dbReference type="SUPFAM" id="SSF55909">
    <property type="entry name" value="Pentein"/>
    <property type="match status" value="1"/>
</dbReference>
<dbReference type="GO" id="GO:0004668">
    <property type="term" value="F:protein-arginine deiminase activity"/>
    <property type="evidence" value="ECO:0007669"/>
    <property type="project" value="InterPro"/>
</dbReference>
<dbReference type="RefSeq" id="WP_012215070.1">
    <property type="nucleotide sequence ID" value="NC_010085.1"/>
</dbReference>
<accession>A9A494</accession>
<dbReference type="EMBL" id="CP000866">
    <property type="protein sequence ID" value="ABX12583.1"/>
    <property type="molecule type" value="Genomic_DNA"/>
</dbReference>
<sequence length="432" mass="49512">MKTKLLIIFVSLGLFVSIPYAFSSEPVGILVHPPPLKQVQLEISLHEIQCNGDRTLIWQKDTLKPACVFHESELIFDRKWAKMRIGMPAEEITQEKLCLWYADNLPKYLKPYCISESKVLQSDSKPLVVMVAPSINEEYYREVFHDIIDYDIQTVNTIYGKDNVVLLVDKETKHLFEGKIPDDALLEANVADIWIRDFGTVDTMTEVKFDFKPQYLTNEDSVWINDSFEDWYDQKNLSGKKSELILDGGNLVFNGKDKAITTVRVFEDNPQYDELAIDSRLKELLQVTEIAYLPEEEGDITGHSDGMVMWAEPDKLLVNEYEEPFRSQVLGELEASLSGVEIIEIPYVNQNEFWRDWPSACGYYLNSLVTDDFIYVPVYGLTEDQMVLELIQSHTSKEVISIDASNVCFMGGSVRCLTWTVDGLNAEKILEH</sequence>
<dbReference type="STRING" id="436308.Nmar_0687"/>
<dbReference type="Proteomes" id="UP000000792">
    <property type="component" value="Chromosome"/>
</dbReference>
<dbReference type="eggNOG" id="arCOG10350">
    <property type="taxonomic scope" value="Archaea"/>
</dbReference>
<dbReference type="EnsemblBacteria" id="ABX12583">
    <property type="protein sequence ID" value="ABX12583"/>
    <property type="gene ID" value="Nmar_0687"/>
</dbReference>
<evidence type="ECO:0000256" key="1">
    <source>
        <dbReference type="ARBA" id="ARBA00022801"/>
    </source>
</evidence>
<dbReference type="PANTHER" id="PTHR31377">
    <property type="entry name" value="AGMATINE DEIMINASE-RELATED"/>
    <property type="match status" value="1"/>
</dbReference>
<dbReference type="GeneID" id="5774620"/>
<keyword evidence="3" id="KW-1185">Reference proteome</keyword>
<proteinExistence type="predicted"/>
<reference evidence="2 3" key="1">
    <citation type="journal article" date="2010" name="Proc. Natl. Acad. Sci. U.S.A.">
        <title>Nitrosopumilus maritimus genome reveals unique mechanisms for nitrification and autotrophy in globally distributed marine crenarchaea.</title>
        <authorList>
            <person name="Walker C.B."/>
            <person name="de la Torre J.R."/>
            <person name="Klotz M.G."/>
            <person name="Urakawa H."/>
            <person name="Pinel N."/>
            <person name="Arp D.J."/>
            <person name="Brochier-Armanet C."/>
            <person name="Chain P.S."/>
            <person name="Chan P.P."/>
            <person name="Gollabgir A."/>
            <person name="Hemp J."/>
            <person name="Hugler M."/>
            <person name="Karr E.A."/>
            <person name="Konneke M."/>
            <person name="Shin M."/>
            <person name="Lawton T.J."/>
            <person name="Lowe T."/>
            <person name="Martens-Habbena W."/>
            <person name="Sayavedra-Soto L.A."/>
            <person name="Lang D."/>
            <person name="Sievert S.M."/>
            <person name="Rosenzweig A.C."/>
            <person name="Manning G."/>
            <person name="Stahl D.A."/>
        </authorList>
    </citation>
    <scope>NUCLEOTIDE SEQUENCE [LARGE SCALE GENOMIC DNA]</scope>
    <source>
        <strain evidence="2 3">SCM1</strain>
    </source>
</reference>
<dbReference type="HOGENOM" id="CLU_051978_0_0_2"/>
<dbReference type="KEGG" id="nmr:Nmar_0687"/>
<dbReference type="PhylomeDB" id="A9A494"/>
<evidence type="ECO:0000313" key="3">
    <source>
        <dbReference type="Proteomes" id="UP000000792"/>
    </source>
</evidence>
<dbReference type="InterPro" id="IPR007466">
    <property type="entry name" value="Peptidyl-Arg-deiminase_porph"/>
</dbReference>
<dbReference type="Pfam" id="PF04371">
    <property type="entry name" value="PAD_porph"/>
    <property type="match status" value="1"/>
</dbReference>
<protein>
    <submittedName>
        <fullName evidence="2">Porphyromonas-type peptidyl-arginine deiminase</fullName>
    </submittedName>
</protein>
<organism evidence="2 3">
    <name type="scientific">Nitrosopumilus maritimus (strain SCM1)</name>
    <dbReference type="NCBI Taxonomy" id="436308"/>
    <lineage>
        <taxon>Archaea</taxon>
        <taxon>Nitrososphaerota</taxon>
        <taxon>Nitrososphaeria</taxon>
        <taxon>Nitrosopumilales</taxon>
        <taxon>Nitrosopumilaceae</taxon>
        <taxon>Nitrosopumilus</taxon>
    </lineage>
</organism>
<evidence type="ECO:0000313" key="2">
    <source>
        <dbReference type="EMBL" id="ABX12583.1"/>
    </source>
</evidence>